<comment type="function">
    <text evidence="7">Catalyzes the ATP-dependent amidation of the two carboxylate groups at positions a and c of cobyrinate, using either L-glutamine or ammonia as the nitrogen source.</text>
</comment>
<evidence type="ECO:0000313" key="10">
    <source>
        <dbReference type="EMBL" id="PZO21244.1"/>
    </source>
</evidence>
<dbReference type="GO" id="GO:0005524">
    <property type="term" value="F:ATP binding"/>
    <property type="evidence" value="ECO:0007669"/>
    <property type="project" value="UniProtKB-UniRule"/>
</dbReference>
<sequence>MSIVIAGDRSGTGKTTVTLALLAALKKRNRTVQSFKVGPDYIDPMFHAAVTGRPCYNLDPVLTSKDYVRANYAKQAAKAECAVVEGVMGLFDGATGIDDTASTAQVARLLDLPVMLVVDCGRMARSLAALVHGYKTFDSRVKIVGVVLNRVGSDRHLELLSEALSAIDMPIFGVFRREKDIQLPSRHLGLIPTEEISEFSQIAARLADLGERCFDWVRLERFLTTEDIRPVEESGVEGKKVRIAISRDEAFSFYYPDNLETLQAQGAELVYWSPIRDQSLPTADGLYFGGGFPEVFAASLSENKPMLSAVRRAIAKGTPTYAECGGLMYLSELLTDFAGQAWPMVGTIPQFVRMEKKLTLGYRQATAIKSGPLLKKGASVIGHEFHKSCVVSDVVGATCTQPAYETQRYWGETHPQTEGYITPTLHASYVHLNWSHRPDIARRFVQQCAGNCV</sequence>
<reference evidence="10 11" key="2">
    <citation type="submission" date="2018-06" db="EMBL/GenBank/DDBJ databases">
        <title>Metagenomic assembly of (sub)arctic Cyanobacteria and their associated microbiome from non-axenic cultures.</title>
        <authorList>
            <person name="Baurain D."/>
        </authorList>
    </citation>
    <scope>NUCLEOTIDE SEQUENCE [LARGE SCALE GENOMIC DNA]</scope>
    <source>
        <strain evidence="10">ULC129bin1</strain>
    </source>
</reference>
<dbReference type="NCBIfam" id="TIGR00379">
    <property type="entry name" value="cobB"/>
    <property type="match status" value="1"/>
</dbReference>
<evidence type="ECO:0000313" key="11">
    <source>
        <dbReference type="Proteomes" id="UP000249354"/>
    </source>
</evidence>
<keyword evidence="2 7" id="KW-0436">Ligase</keyword>
<dbReference type="NCBIfam" id="NF002204">
    <property type="entry name" value="PRK01077.1"/>
    <property type="match status" value="1"/>
</dbReference>
<evidence type="ECO:0000259" key="9">
    <source>
        <dbReference type="Pfam" id="PF07685"/>
    </source>
</evidence>
<keyword evidence="5 7" id="KW-0460">Magnesium</keyword>
<organism evidence="10 11">
    <name type="scientific">Leptolyngbya foveolarum</name>
    <dbReference type="NCBI Taxonomy" id="47253"/>
    <lineage>
        <taxon>Bacteria</taxon>
        <taxon>Bacillati</taxon>
        <taxon>Cyanobacteriota</taxon>
        <taxon>Cyanophyceae</taxon>
        <taxon>Leptolyngbyales</taxon>
        <taxon>Leptolyngbyaceae</taxon>
        <taxon>Leptolyngbya group</taxon>
        <taxon>Leptolyngbya</taxon>
    </lineage>
</organism>
<feature type="domain" description="CobB/CobQ-like glutamine amidotransferase" evidence="9">
    <location>
        <begin position="242"/>
        <end position="437"/>
    </location>
</feature>
<evidence type="ECO:0000256" key="1">
    <source>
        <dbReference type="ARBA" id="ARBA00001946"/>
    </source>
</evidence>
<evidence type="ECO:0000256" key="4">
    <source>
        <dbReference type="ARBA" id="ARBA00022840"/>
    </source>
</evidence>
<gene>
    <name evidence="7" type="primary">cbiA</name>
    <name evidence="10" type="ORF">DCF25_05285</name>
</gene>
<dbReference type="SUPFAM" id="SSF52317">
    <property type="entry name" value="Class I glutamine amidotransferase-like"/>
    <property type="match status" value="1"/>
</dbReference>
<dbReference type="EC" id="6.3.5.11" evidence="7"/>
<comment type="miscellaneous">
    <text evidence="7">The a and c carboxylates of cobyrinate are activated for nucleophilic attack via formation of a phosphorylated intermediate by ATP. CbiA catalyzes first the amidation of the c-carboxylate, and then that of the a-carboxylate.</text>
</comment>
<evidence type="ECO:0000259" key="8">
    <source>
        <dbReference type="Pfam" id="PF01656"/>
    </source>
</evidence>
<dbReference type="PANTHER" id="PTHR43873">
    <property type="entry name" value="COBYRINATE A,C-DIAMIDE SYNTHASE"/>
    <property type="match status" value="1"/>
</dbReference>
<proteinExistence type="inferred from homology"/>
<dbReference type="GO" id="GO:0042242">
    <property type="term" value="F:cobyrinic acid a,c-diamide synthase activity"/>
    <property type="evidence" value="ECO:0007669"/>
    <property type="project" value="UniProtKB-UniRule"/>
</dbReference>
<comment type="domain">
    <text evidence="7">Comprises of two domains. The C-terminal domain contains the binding site for glutamine and catalyzes the hydrolysis of this substrate to glutamate and ammonia. The N-terminal domain is anticipated to bind ATP and cobyrinate and catalyzes the ultimate synthesis of the diamide product. The ammonia produced via the glutaminase domain is probably translocated to the adjacent domain via a molecular tunnel, where it reacts with an activated intermediate.</text>
</comment>
<dbReference type="CDD" id="cd03130">
    <property type="entry name" value="GATase1_CobB"/>
    <property type="match status" value="1"/>
</dbReference>
<dbReference type="GO" id="GO:0009236">
    <property type="term" value="P:cobalamin biosynthetic process"/>
    <property type="evidence" value="ECO:0007669"/>
    <property type="project" value="UniProtKB-UniRule"/>
</dbReference>
<dbReference type="InterPro" id="IPR002586">
    <property type="entry name" value="CobQ/CobB/MinD/ParA_Nub-bd_dom"/>
</dbReference>
<keyword evidence="6 7" id="KW-0315">Glutamine amidotransferase</keyword>
<evidence type="ECO:0000256" key="3">
    <source>
        <dbReference type="ARBA" id="ARBA00022741"/>
    </source>
</evidence>
<keyword evidence="4 7" id="KW-0067">ATP-binding</keyword>
<keyword evidence="3 7" id="KW-0547">Nucleotide-binding</keyword>
<dbReference type="SUPFAM" id="SSF52540">
    <property type="entry name" value="P-loop containing nucleoside triphosphate hydrolases"/>
    <property type="match status" value="1"/>
</dbReference>
<accession>A0A2W4UM81</accession>
<comment type="similarity">
    <text evidence="7">Belongs to the CobB/CbiA family.</text>
</comment>
<comment type="cofactor">
    <cofactor evidence="1 7">
        <name>Mg(2+)</name>
        <dbReference type="ChEBI" id="CHEBI:18420"/>
    </cofactor>
</comment>
<dbReference type="InterPro" id="IPR004484">
    <property type="entry name" value="CbiA/CobB_synth"/>
</dbReference>
<dbReference type="CDD" id="cd05388">
    <property type="entry name" value="CobB_N"/>
    <property type="match status" value="1"/>
</dbReference>
<name>A0A2W4UM81_9CYAN</name>
<dbReference type="InterPro" id="IPR011698">
    <property type="entry name" value="GATase_3"/>
</dbReference>
<dbReference type="PANTHER" id="PTHR43873:SF1">
    <property type="entry name" value="COBYRINATE A,C-DIAMIDE SYNTHASE"/>
    <property type="match status" value="1"/>
</dbReference>
<dbReference type="Proteomes" id="UP000249354">
    <property type="component" value="Unassembled WGS sequence"/>
</dbReference>
<dbReference type="InterPro" id="IPR029062">
    <property type="entry name" value="Class_I_gatase-like"/>
</dbReference>
<keyword evidence="7" id="KW-0169">Cobalamin biosynthesis</keyword>
<comment type="caution">
    <text evidence="10">The sequence shown here is derived from an EMBL/GenBank/DDBJ whole genome shotgun (WGS) entry which is preliminary data.</text>
</comment>
<dbReference type="HAMAP" id="MF_00027">
    <property type="entry name" value="CobB_CbiA"/>
    <property type="match status" value="1"/>
</dbReference>
<evidence type="ECO:0000256" key="2">
    <source>
        <dbReference type="ARBA" id="ARBA00022598"/>
    </source>
</evidence>
<dbReference type="PROSITE" id="PS51274">
    <property type="entry name" value="GATASE_COBBQ"/>
    <property type="match status" value="1"/>
</dbReference>
<evidence type="ECO:0000256" key="7">
    <source>
        <dbReference type="HAMAP-Rule" id="MF_00027"/>
    </source>
</evidence>
<dbReference type="Pfam" id="PF07685">
    <property type="entry name" value="GATase_3"/>
    <property type="match status" value="1"/>
</dbReference>
<dbReference type="UniPathway" id="UPA00148">
    <property type="reaction ID" value="UER00231"/>
</dbReference>
<comment type="pathway">
    <text evidence="7">Cofactor biosynthesis; adenosylcobalamin biosynthesis; cob(II)yrinate a,c-diamide from sirohydrochlorin (anaerobic route): step 10/10.</text>
</comment>
<dbReference type="AlphaFoldDB" id="A0A2W4UM81"/>
<dbReference type="Gene3D" id="3.40.50.300">
    <property type="entry name" value="P-loop containing nucleotide triphosphate hydrolases"/>
    <property type="match status" value="1"/>
</dbReference>
<dbReference type="EMBL" id="QBMC01000021">
    <property type="protein sequence ID" value="PZO21244.1"/>
    <property type="molecule type" value="Genomic_DNA"/>
</dbReference>
<protein>
    <recommendedName>
        <fullName evidence="7">Cobyrinate a,c-diamide synthase</fullName>
        <ecNumber evidence="7">6.3.5.11</ecNumber>
    </recommendedName>
    <alternativeName>
        <fullName evidence="7">Cobyrinic acid a,c-diamide synthetase</fullName>
    </alternativeName>
</protein>
<feature type="domain" description="CobQ/CobB/MinD/ParA nucleotide binding" evidence="8">
    <location>
        <begin position="3"/>
        <end position="188"/>
    </location>
</feature>
<feature type="active site" description="Nucleophile" evidence="7">
    <location>
        <position position="324"/>
    </location>
</feature>
<feature type="site" description="Increases nucleophilicity of active site Cys" evidence="7">
    <location>
        <position position="431"/>
    </location>
</feature>
<dbReference type="Pfam" id="PF01656">
    <property type="entry name" value="CbiA"/>
    <property type="match status" value="1"/>
</dbReference>
<comment type="catalytic activity">
    <reaction evidence="7">
        <text>cob(II)yrinate + 2 L-glutamine + 2 ATP + 2 H2O = cob(II)yrinate a,c diamide + 2 L-glutamate + 2 ADP + 2 phosphate + 2 H(+)</text>
        <dbReference type="Rhea" id="RHEA:26289"/>
        <dbReference type="ChEBI" id="CHEBI:15377"/>
        <dbReference type="ChEBI" id="CHEBI:15378"/>
        <dbReference type="ChEBI" id="CHEBI:29985"/>
        <dbReference type="ChEBI" id="CHEBI:30616"/>
        <dbReference type="ChEBI" id="CHEBI:43474"/>
        <dbReference type="ChEBI" id="CHEBI:58359"/>
        <dbReference type="ChEBI" id="CHEBI:58537"/>
        <dbReference type="ChEBI" id="CHEBI:58894"/>
        <dbReference type="ChEBI" id="CHEBI:456216"/>
        <dbReference type="EC" id="6.3.5.11"/>
    </reaction>
</comment>
<dbReference type="InterPro" id="IPR027417">
    <property type="entry name" value="P-loop_NTPase"/>
</dbReference>
<dbReference type="Gene3D" id="3.40.50.880">
    <property type="match status" value="1"/>
</dbReference>
<evidence type="ECO:0000256" key="6">
    <source>
        <dbReference type="ARBA" id="ARBA00022962"/>
    </source>
</evidence>
<evidence type="ECO:0000256" key="5">
    <source>
        <dbReference type="ARBA" id="ARBA00022842"/>
    </source>
</evidence>
<reference evidence="11" key="1">
    <citation type="submission" date="2018-04" db="EMBL/GenBank/DDBJ databases">
        <authorList>
            <person name="Cornet L."/>
        </authorList>
    </citation>
    <scope>NUCLEOTIDE SEQUENCE [LARGE SCALE GENOMIC DNA]</scope>
</reference>